<dbReference type="Proteomes" id="UP000191680">
    <property type="component" value="Unassembled WGS sequence"/>
</dbReference>
<dbReference type="SUPFAM" id="SSF49464">
    <property type="entry name" value="Carboxypeptidase regulatory domain-like"/>
    <property type="match status" value="1"/>
</dbReference>
<evidence type="ECO:0008006" key="3">
    <source>
        <dbReference type="Google" id="ProtNLM"/>
    </source>
</evidence>
<evidence type="ECO:0000313" key="2">
    <source>
        <dbReference type="Proteomes" id="UP000191680"/>
    </source>
</evidence>
<comment type="caution">
    <text evidence="1">The sequence shown here is derived from an EMBL/GenBank/DDBJ whole genome shotgun (WGS) entry which is preliminary data.</text>
</comment>
<dbReference type="Gene3D" id="2.60.40.1120">
    <property type="entry name" value="Carboxypeptidase-like, regulatory domain"/>
    <property type="match status" value="1"/>
</dbReference>
<dbReference type="InterPro" id="IPR008969">
    <property type="entry name" value="CarboxyPept-like_regulatory"/>
</dbReference>
<proteinExistence type="predicted"/>
<dbReference type="EMBL" id="MTBC01000005">
    <property type="protein sequence ID" value="OQD42782.1"/>
    <property type="molecule type" value="Genomic_DNA"/>
</dbReference>
<accession>A0A1V6LRI1</accession>
<dbReference type="AlphaFoldDB" id="A0A1V6LRI1"/>
<gene>
    <name evidence="1" type="ORF">BUL40_09705</name>
</gene>
<dbReference type="Pfam" id="PF13715">
    <property type="entry name" value="CarbopepD_reg_2"/>
    <property type="match status" value="1"/>
</dbReference>
<keyword evidence="2" id="KW-1185">Reference proteome</keyword>
<reference evidence="1 2" key="1">
    <citation type="submission" date="2016-12" db="EMBL/GenBank/DDBJ databases">
        <authorList>
            <person name="Song W.-J."/>
            <person name="Kurnit D.M."/>
        </authorList>
    </citation>
    <scope>NUCLEOTIDE SEQUENCE [LARGE SCALE GENOMIC DNA]</scope>
    <source>
        <strain evidence="1 2">HSG9</strain>
    </source>
</reference>
<organism evidence="1 2">
    <name type="scientific">Croceivirga radicis</name>
    <dbReference type="NCBI Taxonomy" id="1929488"/>
    <lineage>
        <taxon>Bacteria</taxon>
        <taxon>Pseudomonadati</taxon>
        <taxon>Bacteroidota</taxon>
        <taxon>Flavobacteriia</taxon>
        <taxon>Flavobacteriales</taxon>
        <taxon>Flavobacteriaceae</taxon>
        <taxon>Croceivirga</taxon>
    </lineage>
</organism>
<protein>
    <recommendedName>
        <fullName evidence="3">Carboxypeptidase-like regulatory domain-containing protein</fullName>
    </recommendedName>
</protein>
<sequence length="281" mass="31931">MKGVVFDSISKENLQYVNISFKNKEIGTFSTNKGAYSLDLSRATNKDSLLISLIGYQTKTIALASYIAHKESILNVALTPKIEALNEVIVFDGKEQYETKALNFKTGKRKTLLPISVPFGYETATFIENKSKKKGRLIEVNIKLKDVSKEKITIHKTFYRLSFYKANSLGYPGKALLYDNIIIKPKKGVNEYQIDLANKYVAFDENGIFISLETIKPDTVEASGSMYVTTPNIVHTHTDESLTYTRFGQNKWYKNNHISAFKKKLYNTPYLVGKVIYKKNN</sequence>
<evidence type="ECO:0000313" key="1">
    <source>
        <dbReference type="EMBL" id="OQD42782.1"/>
    </source>
</evidence>
<name>A0A1V6LRI1_9FLAO</name>